<dbReference type="OrthoDB" id="3830579at2759"/>
<dbReference type="EMBL" id="KV428167">
    <property type="protein sequence ID" value="KZT34755.1"/>
    <property type="molecule type" value="Genomic_DNA"/>
</dbReference>
<organism evidence="1 2">
    <name type="scientific">Sistotremastrum suecicum HHB10207 ss-3</name>
    <dbReference type="NCBI Taxonomy" id="1314776"/>
    <lineage>
        <taxon>Eukaryota</taxon>
        <taxon>Fungi</taxon>
        <taxon>Dikarya</taxon>
        <taxon>Basidiomycota</taxon>
        <taxon>Agaricomycotina</taxon>
        <taxon>Agaricomycetes</taxon>
        <taxon>Sistotremastrales</taxon>
        <taxon>Sistotremastraceae</taxon>
        <taxon>Sistotremastrum</taxon>
    </lineage>
</organism>
<accession>A0A165ZY30</accession>
<evidence type="ECO:0000313" key="2">
    <source>
        <dbReference type="Proteomes" id="UP000076798"/>
    </source>
</evidence>
<dbReference type="AlphaFoldDB" id="A0A165ZY30"/>
<keyword evidence="2" id="KW-1185">Reference proteome</keyword>
<name>A0A165ZY30_9AGAM</name>
<dbReference type="Proteomes" id="UP000076798">
    <property type="component" value="Unassembled WGS sequence"/>
</dbReference>
<proteinExistence type="predicted"/>
<dbReference type="Gene3D" id="3.30.70.100">
    <property type="match status" value="1"/>
</dbReference>
<protein>
    <recommendedName>
        <fullName evidence="3">ABM domain-containing protein</fullName>
    </recommendedName>
</protein>
<gene>
    <name evidence="1" type="ORF">SISSUDRAFT_1122057</name>
</gene>
<evidence type="ECO:0000313" key="1">
    <source>
        <dbReference type="EMBL" id="KZT34755.1"/>
    </source>
</evidence>
<evidence type="ECO:0008006" key="3">
    <source>
        <dbReference type="Google" id="ProtNLM"/>
    </source>
</evidence>
<sequence>MSAITKIFVLDLNDVTKSDPSLFEEVVNLVHEKKEELGVKKQYWGVPVEDAGKLYWTLEYTSPTPPPLPTQIFTALSTHTTTHKSVTLSFPPQKPGSPSLQTPLTEIAIFSIPESTDRQIFTEHVEKLIEAGLGFPGCENGSWIWTEEDGRQAVLVAGWTGMEAYLGFVQTAEFGAIAGILIPMTSERSMAHLALKSKE</sequence>
<dbReference type="InterPro" id="IPR011008">
    <property type="entry name" value="Dimeric_a/b-barrel"/>
</dbReference>
<dbReference type="SUPFAM" id="SSF54909">
    <property type="entry name" value="Dimeric alpha+beta barrel"/>
    <property type="match status" value="1"/>
</dbReference>
<reference evidence="1 2" key="1">
    <citation type="journal article" date="2016" name="Mol. Biol. Evol.">
        <title>Comparative Genomics of Early-Diverging Mushroom-Forming Fungi Provides Insights into the Origins of Lignocellulose Decay Capabilities.</title>
        <authorList>
            <person name="Nagy L.G."/>
            <person name="Riley R."/>
            <person name="Tritt A."/>
            <person name="Adam C."/>
            <person name="Daum C."/>
            <person name="Floudas D."/>
            <person name="Sun H."/>
            <person name="Yadav J.S."/>
            <person name="Pangilinan J."/>
            <person name="Larsson K.H."/>
            <person name="Matsuura K."/>
            <person name="Barry K."/>
            <person name="Labutti K."/>
            <person name="Kuo R."/>
            <person name="Ohm R.A."/>
            <person name="Bhattacharya S.S."/>
            <person name="Shirouzu T."/>
            <person name="Yoshinaga Y."/>
            <person name="Martin F.M."/>
            <person name="Grigoriev I.V."/>
            <person name="Hibbett D.S."/>
        </authorList>
    </citation>
    <scope>NUCLEOTIDE SEQUENCE [LARGE SCALE GENOMIC DNA]</scope>
    <source>
        <strain evidence="1 2">HHB10207 ss-3</strain>
    </source>
</reference>